<sequence length="52" mass="6196">MHFSSPKIPWEKTDLPDIIKENLEELRQKKVEKIKSGLTKPLVNKRNRGRRI</sequence>
<reference evidence="1" key="2">
    <citation type="submission" date="2020-09" db="EMBL/GenBank/DDBJ databases">
        <authorList>
            <person name="Sun Q."/>
            <person name="Zhou Y."/>
        </authorList>
    </citation>
    <scope>NUCLEOTIDE SEQUENCE</scope>
    <source>
        <strain evidence="1">CGMCC 1.15966</strain>
    </source>
</reference>
<accession>A0A8H9FYE6</accession>
<organism evidence="1 2">
    <name type="scientific">Sphingobacterium cellulitidis</name>
    <dbReference type="NCBI Taxonomy" id="1768011"/>
    <lineage>
        <taxon>Bacteria</taxon>
        <taxon>Pseudomonadati</taxon>
        <taxon>Bacteroidota</taxon>
        <taxon>Sphingobacteriia</taxon>
        <taxon>Sphingobacteriales</taxon>
        <taxon>Sphingobacteriaceae</taxon>
        <taxon>Sphingobacterium</taxon>
    </lineage>
</organism>
<dbReference type="AlphaFoldDB" id="A0A8H9FYE6"/>
<reference evidence="1" key="1">
    <citation type="journal article" date="2014" name="Int. J. Syst. Evol. Microbiol.">
        <title>Complete genome sequence of Corynebacterium casei LMG S-19264T (=DSM 44701T), isolated from a smear-ripened cheese.</title>
        <authorList>
            <consortium name="US DOE Joint Genome Institute (JGI-PGF)"/>
            <person name="Walter F."/>
            <person name="Albersmeier A."/>
            <person name="Kalinowski J."/>
            <person name="Ruckert C."/>
        </authorList>
    </citation>
    <scope>NUCLEOTIDE SEQUENCE</scope>
    <source>
        <strain evidence="1">CGMCC 1.15966</strain>
    </source>
</reference>
<name>A0A8H9FYE6_9SPHI</name>
<protein>
    <submittedName>
        <fullName evidence="1">Uncharacterized protein</fullName>
    </submittedName>
</protein>
<dbReference type="EMBL" id="BMKM01000003">
    <property type="protein sequence ID" value="GGE19436.1"/>
    <property type="molecule type" value="Genomic_DNA"/>
</dbReference>
<comment type="caution">
    <text evidence="1">The sequence shown here is derived from an EMBL/GenBank/DDBJ whole genome shotgun (WGS) entry which is preliminary data.</text>
</comment>
<dbReference type="Proteomes" id="UP000614460">
    <property type="component" value="Unassembled WGS sequence"/>
</dbReference>
<evidence type="ECO:0000313" key="2">
    <source>
        <dbReference type="Proteomes" id="UP000614460"/>
    </source>
</evidence>
<evidence type="ECO:0000313" key="1">
    <source>
        <dbReference type="EMBL" id="GGE19436.1"/>
    </source>
</evidence>
<proteinExistence type="predicted"/>
<keyword evidence="2" id="KW-1185">Reference proteome</keyword>
<gene>
    <name evidence="1" type="ORF">GCM10011516_16420</name>
</gene>